<comment type="pathway">
    <text evidence="9">Plant hormone biosynthesis; brassinosteroid biosynthesis.</text>
</comment>
<evidence type="ECO:0000256" key="5">
    <source>
        <dbReference type="ARBA" id="ARBA00022989"/>
    </source>
</evidence>
<evidence type="ECO:0000256" key="9">
    <source>
        <dbReference type="ARBA" id="ARBA00037910"/>
    </source>
</evidence>
<dbReference type="Proteomes" id="UP001632038">
    <property type="component" value="Unassembled WGS sequence"/>
</dbReference>
<evidence type="ECO:0000313" key="16">
    <source>
        <dbReference type="EMBL" id="KAL3624287.1"/>
    </source>
</evidence>
<evidence type="ECO:0000256" key="6">
    <source>
        <dbReference type="ARBA" id="ARBA00023002"/>
    </source>
</evidence>
<dbReference type="PANTHER" id="PTHR24286">
    <property type="entry name" value="CYTOCHROME P450 26"/>
    <property type="match status" value="1"/>
</dbReference>
<evidence type="ECO:0000256" key="15">
    <source>
        <dbReference type="SAM" id="Phobius"/>
    </source>
</evidence>
<comment type="cofactor">
    <cofactor evidence="14">
        <name>heme</name>
        <dbReference type="ChEBI" id="CHEBI:30413"/>
    </cofactor>
</comment>
<dbReference type="FunFam" id="1.10.630.10:FF:000057">
    <property type="entry name" value="Cytochrome P450 724B1"/>
    <property type="match status" value="1"/>
</dbReference>
<dbReference type="GO" id="GO:0016491">
    <property type="term" value="F:oxidoreductase activity"/>
    <property type="evidence" value="ECO:0007669"/>
    <property type="project" value="UniProtKB-KW"/>
</dbReference>
<comment type="catalytic activity">
    <reaction evidence="10">
        <text>campesterol + reduced [NADPH--hemoprotein reductase] + O2 = (22S)-22-hydroxycampesterol + oxidized [NADPH--hemoprotein reductase] + H2O + H(+)</text>
        <dbReference type="Rhea" id="RHEA:69835"/>
        <dbReference type="Rhea" id="RHEA-COMP:11964"/>
        <dbReference type="Rhea" id="RHEA-COMP:11965"/>
        <dbReference type="ChEBI" id="CHEBI:15377"/>
        <dbReference type="ChEBI" id="CHEBI:15378"/>
        <dbReference type="ChEBI" id="CHEBI:15379"/>
        <dbReference type="ChEBI" id="CHEBI:28623"/>
        <dbReference type="ChEBI" id="CHEBI:57618"/>
        <dbReference type="ChEBI" id="CHEBI:58210"/>
        <dbReference type="ChEBI" id="CHEBI:72331"/>
    </reaction>
    <physiologicalReaction direction="left-to-right" evidence="10">
        <dbReference type="Rhea" id="RHEA:69836"/>
    </physiologicalReaction>
</comment>
<dbReference type="PRINTS" id="PR00385">
    <property type="entry name" value="P450"/>
</dbReference>
<dbReference type="GO" id="GO:0046872">
    <property type="term" value="F:metal ion binding"/>
    <property type="evidence" value="ECO:0007669"/>
    <property type="project" value="UniProtKB-KW"/>
</dbReference>
<evidence type="ECO:0000256" key="14">
    <source>
        <dbReference type="PIRSR" id="PIRSR602401-1"/>
    </source>
</evidence>
<dbReference type="Pfam" id="PF00067">
    <property type="entry name" value="p450"/>
    <property type="match status" value="1"/>
</dbReference>
<keyword evidence="5 15" id="KW-1133">Transmembrane helix</keyword>
<comment type="pathway">
    <text evidence="2">Hormone biosynthesis.</text>
</comment>
<keyword evidence="14" id="KW-0349">Heme</keyword>
<keyword evidence="8 15" id="KW-0472">Membrane</keyword>
<keyword evidence="6" id="KW-0560">Oxidoreductase</keyword>
<evidence type="ECO:0000256" key="8">
    <source>
        <dbReference type="ARBA" id="ARBA00023136"/>
    </source>
</evidence>
<dbReference type="CDD" id="cd11043">
    <property type="entry name" value="CYP90-like"/>
    <property type="match status" value="1"/>
</dbReference>
<evidence type="ECO:0000256" key="2">
    <source>
        <dbReference type="ARBA" id="ARBA00004972"/>
    </source>
</evidence>
<gene>
    <name evidence="16" type="ORF">CASFOL_033103</name>
</gene>
<sequence length="473" mass="54072">MADILPVAFAVFFLILPLIFKLFKIKKQNPLIPNGNTYHLPLLGETLSFLKPHQSNSLGTFLQQHCSRYGSVFKSHLFGSRTIVSCDHELNMFVLQNEEKLFKSNYPKPVHDILGKLSMMVVSGELHKKLRSVAVSFTSASKSSPRFLRCVDNMCVSLIDSWKSKSQVLFCKEAKQLTFYLMLKNLVSIEPNDPRAAKILGDFLTFLEGFISLPLYIPGTAYSKAINARRRISSKLKEIIKERENVVTQTQKRGDFLDTIMANVGLNDDEKVSVLLDLLLAGYETTSGLMALVVYFLAHSPSSLQTLQEEHKEVRKGKKDGEPLNWEDYKNMEFTSHVINEALRCGNLVKFVHRKAIKDVKFKEYLIPEGWQVLPIILAAHLDPALHENPYEFNPRRWIDPTTSRKVSPYGGGMRICIGAEIGKLETAFFLHHFVLNFRWKTMKEDDCPISRPYVEFKRGLLLSIEQLDNEER</sequence>
<dbReference type="InterPro" id="IPR036396">
    <property type="entry name" value="Cyt_P450_sf"/>
</dbReference>
<feature type="transmembrane region" description="Helical" evidence="15">
    <location>
        <begin position="6"/>
        <end position="23"/>
    </location>
</feature>
<keyword evidence="7 14" id="KW-0408">Iron</keyword>
<protein>
    <recommendedName>
        <fullName evidence="12">Cytochrome P450 724B1</fullName>
    </recommendedName>
    <alternativeName>
        <fullName evidence="13">(22S)-22-hydroxycampesterol synthase</fullName>
    </alternativeName>
</protein>
<comment type="caution">
    <text evidence="16">The sequence shown here is derived from an EMBL/GenBank/DDBJ whole genome shotgun (WGS) entry which is preliminary data.</text>
</comment>
<evidence type="ECO:0000313" key="17">
    <source>
        <dbReference type="Proteomes" id="UP001632038"/>
    </source>
</evidence>
<evidence type="ECO:0000256" key="7">
    <source>
        <dbReference type="ARBA" id="ARBA00023004"/>
    </source>
</evidence>
<dbReference type="Gene3D" id="1.10.630.10">
    <property type="entry name" value="Cytochrome P450"/>
    <property type="match status" value="1"/>
</dbReference>
<dbReference type="AlphaFoldDB" id="A0ABD3C669"/>
<dbReference type="InterPro" id="IPR002401">
    <property type="entry name" value="Cyt_P450_E_grp-I"/>
</dbReference>
<accession>A0ABD3C669</accession>
<evidence type="ECO:0000256" key="3">
    <source>
        <dbReference type="ARBA" id="ARBA00022692"/>
    </source>
</evidence>
<feature type="binding site" description="axial binding residue" evidence="14">
    <location>
        <position position="417"/>
    </location>
    <ligand>
        <name>heme</name>
        <dbReference type="ChEBI" id="CHEBI:30413"/>
    </ligand>
    <ligandPart>
        <name>Fe</name>
        <dbReference type="ChEBI" id="CHEBI:18248"/>
    </ligandPart>
</feature>
<dbReference type="SUPFAM" id="SSF48264">
    <property type="entry name" value="Cytochrome P450"/>
    <property type="match status" value="1"/>
</dbReference>
<keyword evidence="3 15" id="KW-0812">Transmembrane</keyword>
<dbReference type="PANTHER" id="PTHR24286:SF159">
    <property type="entry name" value="CYTOCHROME P450, FAMILY 724, SUBFAMILY A, POLYPEPTIDE 1"/>
    <property type="match status" value="1"/>
</dbReference>
<evidence type="ECO:0000256" key="4">
    <source>
        <dbReference type="ARBA" id="ARBA00022723"/>
    </source>
</evidence>
<comment type="pathway">
    <text evidence="11">Steroid biosynthesis.</text>
</comment>
<proteinExistence type="predicted"/>
<evidence type="ECO:0000256" key="10">
    <source>
        <dbReference type="ARBA" id="ARBA00052777"/>
    </source>
</evidence>
<dbReference type="InterPro" id="IPR001128">
    <property type="entry name" value="Cyt_P450"/>
</dbReference>
<evidence type="ECO:0000256" key="13">
    <source>
        <dbReference type="ARBA" id="ARBA00077474"/>
    </source>
</evidence>
<name>A0ABD3C669_9LAMI</name>
<evidence type="ECO:0000256" key="11">
    <source>
        <dbReference type="ARBA" id="ARBA00060577"/>
    </source>
</evidence>
<keyword evidence="17" id="KW-1185">Reference proteome</keyword>
<dbReference type="PRINTS" id="PR00463">
    <property type="entry name" value="EP450I"/>
</dbReference>
<evidence type="ECO:0000256" key="1">
    <source>
        <dbReference type="ARBA" id="ARBA00004167"/>
    </source>
</evidence>
<organism evidence="16 17">
    <name type="scientific">Castilleja foliolosa</name>
    <dbReference type="NCBI Taxonomy" id="1961234"/>
    <lineage>
        <taxon>Eukaryota</taxon>
        <taxon>Viridiplantae</taxon>
        <taxon>Streptophyta</taxon>
        <taxon>Embryophyta</taxon>
        <taxon>Tracheophyta</taxon>
        <taxon>Spermatophyta</taxon>
        <taxon>Magnoliopsida</taxon>
        <taxon>eudicotyledons</taxon>
        <taxon>Gunneridae</taxon>
        <taxon>Pentapetalae</taxon>
        <taxon>asterids</taxon>
        <taxon>lamiids</taxon>
        <taxon>Lamiales</taxon>
        <taxon>Orobanchaceae</taxon>
        <taxon>Pedicularideae</taxon>
        <taxon>Castillejinae</taxon>
        <taxon>Castilleja</taxon>
    </lineage>
</organism>
<dbReference type="EMBL" id="JAVIJP010000054">
    <property type="protein sequence ID" value="KAL3624287.1"/>
    <property type="molecule type" value="Genomic_DNA"/>
</dbReference>
<dbReference type="GO" id="GO:0016020">
    <property type="term" value="C:membrane"/>
    <property type="evidence" value="ECO:0007669"/>
    <property type="project" value="UniProtKB-SubCell"/>
</dbReference>
<evidence type="ECO:0000256" key="12">
    <source>
        <dbReference type="ARBA" id="ARBA00067336"/>
    </source>
</evidence>
<comment type="subcellular location">
    <subcellularLocation>
        <location evidence="1">Membrane</location>
        <topology evidence="1">Single-pass membrane protein</topology>
    </subcellularLocation>
</comment>
<keyword evidence="4 14" id="KW-0479">Metal-binding</keyword>
<reference evidence="17" key="1">
    <citation type="journal article" date="2024" name="IScience">
        <title>Strigolactones Initiate the Formation of Haustorium-like Structures in Castilleja.</title>
        <authorList>
            <person name="Buerger M."/>
            <person name="Peterson D."/>
            <person name="Chory J."/>
        </authorList>
    </citation>
    <scope>NUCLEOTIDE SEQUENCE [LARGE SCALE GENOMIC DNA]</scope>
</reference>